<proteinExistence type="predicted"/>
<evidence type="ECO:0000313" key="3">
    <source>
        <dbReference type="Proteomes" id="UP000013827"/>
    </source>
</evidence>
<dbReference type="RefSeq" id="XP_005778317.1">
    <property type="nucleotide sequence ID" value="XM_005778260.1"/>
</dbReference>
<dbReference type="AlphaFoldDB" id="A0A0D3JQV3"/>
<dbReference type="EnsemblProtists" id="EOD25888">
    <property type="protein sequence ID" value="EOD25888"/>
    <property type="gene ID" value="EMIHUDRAFT_100793"/>
</dbReference>
<evidence type="ECO:0000256" key="1">
    <source>
        <dbReference type="SAM" id="SignalP"/>
    </source>
</evidence>
<reference evidence="2" key="2">
    <citation type="submission" date="2024-10" db="UniProtKB">
        <authorList>
            <consortium name="EnsemblProtists"/>
        </authorList>
    </citation>
    <scope>IDENTIFICATION</scope>
</reference>
<name>A0A0D3JQV3_EMIH1</name>
<protein>
    <submittedName>
        <fullName evidence="2">Uncharacterized protein</fullName>
    </submittedName>
</protein>
<keyword evidence="1" id="KW-0732">Signal</keyword>
<dbReference type="Proteomes" id="UP000013827">
    <property type="component" value="Unassembled WGS sequence"/>
</dbReference>
<dbReference type="PaxDb" id="2903-EOD25888"/>
<dbReference type="KEGG" id="ehx:EMIHUDRAFT_100793"/>
<dbReference type="GeneID" id="17271434"/>
<accession>A0A0D3JQV3</accession>
<evidence type="ECO:0000313" key="2">
    <source>
        <dbReference type="EnsemblProtists" id="EOD25888"/>
    </source>
</evidence>
<dbReference type="PROSITE" id="PS51257">
    <property type="entry name" value="PROKAR_LIPOPROTEIN"/>
    <property type="match status" value="1"/>
</dbReference>
<sequence>MAARVGTLGLLIGLLSLVGCVLSLSPPLVPIATRLPARITAPSALAALNSGRRPARVAMADEPEEWSPPGVFSKENAGPWAILVIITAFQYMATLPRDSLPSWLQTLIPVILGRQYDVPM</sequence>
<feature type="signal peptide" evidence="1">
    <location>
        <begin position="1"/>
        <end position="23"/>
    </location>
</feature>
<feature type="chain" id="PRO_5044291521" evidence="1">
    <location>
        <begin position="24"/>
        <end position="120"/>
    </location>
</feature>
<reference evidence="3" key="1">
    <citation type="journal article" date="2013" name="Nature">
        <title>Pan genome of the phytoplankton Emiliania underpins its global distribution.</title>
        <authorList>
            <person name="Read B.A."/>
            <person name="Kegel J."/>
            <person name="Klute M.J."/>
            <person name="Kuo A."/>
            <person name="Lefebvre S.C."/>
            <person name="Maumus F."/>
            <person name="Mayer C."/>
            <person name="Miller J."/>
            <person name="Monier A."/>
            <person name="Salamov A."/>
            <person name="Young J."/>
            <person name="Aguilar M."/>
            <person name="Claverie J.M."/>
            <person name="Frickenhaus S."/>
            <person name="Gonzalez K."/>
            <person name="Herman E.K."/>
            <person name="Lin Y.C."/>
            <person name="Napier J."/>
            <person name="Ogata H."/>
            <person name="Sarno A.F."/>
            <person name="Shmutz J."/>
            <person name="Schroeder D."/>
            <person name="de Vargas C."/>
            <person name="Verret F."/>
            <person name="von Dassow P."/>
            <person name="Valentin K."/>
            <person name="Van de Peer Y."/>
            <person name="Wheeler G."/>
            <person name="Dacks J.B."/>
            <person name="Delwiche C.F."/>
            <person name="Dyhrman S.T."/>
            <person name="Glockner G."/>
            <person name="John U."/>
            <person name="Richards T."/>
            <person name="Worden A.Z."/>
            <person name="Zhang X."/>
            <person name="Grigoriev I.V."/>
            <person name="Allen A.E."/>
            <person name="Bidle K."/>
            <person name="Borodovsky M."/>
            <person name="Bowler C."/>
            <person name="Brownlee C."/>
            <person name="Cock J.M."/>
            <person name="Elias M."/>
            <person name="Gladyshev V.N."/>
            <person name="Groth M."/>
            <person name="Guda C."/>
            <person name="Hadaegh A."/>
            <person name="Iglesias-Rodriguez M.D."/>
            <person name="Jenkins J."/>
            <person name="Jones B.M."/>
            <person name="Lawson T."/>
            <person name="Leese F."/>
            <person name="Lindquist E."/>
            <person name="Lobanov A."/>
            <person name="Lomsadze A."/>
            <person name="Malik S.B."/>
            <person name="Marsh M.E."/>
            <person name="Mackinder L."/>
            <person name="Mock T."/>
            <person name="Mueller-Roeber B."/>
            <person name="Pagarete A."/>
            <person name="Parker M."/>
            <person name="Probert I."/>
            <person name="Quesneville H."/>
            <person name="Raines C."/>
            <person name="Rensing S.A."/>
            <person name="Riano-Pachon D.M."/>
            <person name="Richier S."/>
            <person name="Rokitta S."/>
            <person name="Shiraiwa Y."/>
            <person name="Soanes D.M."/>
            <person name="van der Giezen M."/>
            <person name="Wahlund T.M."/>
            <person name="Williams B."/>
            <person name="Wilson W."/>
            <person name="Wolfe G."/>
            <person name="Wurch L.L."/>
        </authorList>
    </citation>
    <scope>NUCLEOTIDE SEQUENCE</scope>
</reference>
<organism evidence="2 3">
    <name type="scientific">Emiliania huxleyi (strain CCMP1516)</name>
    <dbReference type="NCBI Taxonomy" id="280463"/>
    <lineage>
        <taxon>Eukaryota</taxon>
        <taxon>Haptista</taxon>
        <taxon>Haptophyta</taxon>
        <taxon>Prymnesiophyceae</taxon>
        <taxon>Isochrysidales</taxon>
        <taxon>Noelaerhabdaceae</taxon>
        <taxon>Emiliania</taxon>
    </lineage>
</organism>
<keyword evidence="3" id="KW-1185">Reference proteome</keyword>
<dbReference type="HOGENOM" id="CLU_2054125_0_0_1"/>